<dbReference type="PANTHER" id="PTHR46830">
    <property type="entry name" value="TRANSFERASE, PUTATIVE-RELATED"/>
    <property type="match status" value="1"/>
</dbReference>
<keyword evidence="3" id="KW-0812">Transmembrane</keyword>
<feature type="compositionally biased region" description="Basic and acidic residues" evidence="2">
    <location>
        <begin position="383"/>
        <end position="393"/>
    </location>
</feature>
<organism evidence="4 5">
    <name type="scientific">Cryptococcus amylolentus CBS 6039</name>
    <dbReference type="NCBI Taxonomy" id="1295533"/>
    <lineage>
        <taxon>Eukaryota</taxon>
        <taxon>Fungi</taxon>
        <taxon>Dikarya</taxon>
        <taxon>Basidiomycota</taxon>
        <taxon>Agaricomycotina</taxon>
        <taxon>Tremellomycetes</taxon>
        <taxon>Tremellales</taxon>
        <taxon>Cryptococcaceae</taxon>
        <taxon>Cryptococcus</taxon>
    </lineage>
</organism>
<keyword evidence="3" id="KW-1133">Transmembrane helix</keyword>
<dbReference type="STRING" id="1295533.A0A1E3HTT1"/>
<dbReference type="PANTHER" id="PTHR46830:SF2">
    <property type="entry name" value="ALPHA-1,4-N-ACETYLGLUCOSAMINYLTRANSFERASE"/>
    <property type="match status" value="1"/>
</dbReference>
<dbReference type="Gene3D" id="3.90.550.20">
    <property type="match status" value="1"/>
</dbReference>
<evidence type="ECO:0000313" key="5">
    <source>
        <dbReference type="Proteomes" id="UP000094065"/>
    </source>
</evidence>
<dbReference type="EMBL" id="AWGJ01000005">
    <property type="protein sequence ID" value="ODN79722.1"/>
    <property type="molecule type" value="Genomic_DNA"/>
</dbReference>
<dbReference type="RefSeq" id="XP_018994569.1">
    <property type="nucleotide sequence ID" value="XM_019137543.1"/>
</dbReference>
<evidence type="ECO:0008006" key="6">
    <source>
        <dbReference type="Google" id="ProtNLM"/>
    </source>
</evidence>
<dbReference type="SUPFAM" id="SSF53448">
    <property type="entry name" value="Nucleotide-diphospho-sugar transferases"/>
    <property type="match status" value="1"/>
</dbReference>
<protein>
    <recommendedName>
        <fullName evidence="6">Alpha 1,4-glycosyltransferase domain-containing protein</fullName>
    </recommendedName>
</protein>
<evidence type="ECO:0000256" key="1">
    <source>
        <dbReference type="ARBA" id="ARBA00009003"/>
    </source>
</evidence>
<gene>
    <name evidence="4" type="ORF">L202_03643</name>
</gene>
<keyword evidence="3" id="KW-0472">Membrane</keyword>
<comment type="caution">
    <text evidence="4">The sequence shown here is derived from an EMBL/GenBank/DDBJ whole genome shotgun (WGS) entry which is preliminary data.</text>
</comment>
<feature type="region of interest" description="Disordered" evidence="2">
    <location>
        <begin position="383"/>
        <end position="418"/>
    </location>
</feature>
<dbReference type="Pfam" id="PF04488">
    <property type="entry name" value="Gly_transf_sug"/>
    <property type="match status" value="1"/>
</dbReference>
<feature type="compositionally biased region" description="Acidic residues" evidence="2">
    <location>
        <begin position="402"/>
        <end position="412"/>
    </location>
</feature>
<comment type="similarity">
    <text evidence="1">Belongs to the glycosyltransferase 32 family.</text>
</comment>
<sequence length="445" mass="50469">MSVFGSSSWGGNEREYVPMTTRDTKRSSTSLRILLIRLLPPAIILAIGVLIGSNFPFYLSVYNRRSSTASSLLPRALPPLTSSSTTDQLLSLGLPPPEEPIPNIVHYVYGLADDQPDFPYFAYLAMRSALVSLKPDRVYFHCIHEPRGYWWERVKDWEGWEDEEGITRGLVEVKKARDVQWIGKSRRPVVHFAHKADIIRLEVLLEYGGIYIDIDTFILKSFAAASLLQYDTVLGLEAHGLTFLRGPGSDDEMRPKGLCNAIIVGRKGASFLTRWLESYEGFREDKWTEHSVEMPWTLAQVYPTSVTVLSERAFFWPIWTDDHIHAVYATTQYDFEASGQLAYHAWESKARPYLSRLDPSTIGHIDTSFTRMARKFREPDEEARWRAAGKEDGAGSGTGVDEGVEEGEEEEVIGGQVTRGRGLWRKAGAMRWDSLDVRRRIGRTD</sequence>
<dbReference type="Proteomes" id="UP000094065">
    <property type="component" value="Unassembled WGS sequence"/>
</dbReference>
<dbReference type="OrthoDB" id="409543at2759"/>
<dbReference type="InterPro" id="IPR029044">
    <property type="entry name" value="Nucleotide-diphossugar_trans"/>
</dbReference>
<keyword evidence="5" id="KW-1185">Reference proteome</keyword>
<dbReference type="AlphaFoldDB" id="A0A1E3HTT1"/>
<proteinExistence type="inferred from homology"/>
<accession>A0A1E3HTT1</accession>
<feature type="transmembrane region" description="Helical" evidence="3">
    <location>
        <begin position="34"/>
        <end position="59"/>
    </location>
</feature>
<name>A0A1E3HTT1_9TREE</name>
<evidence type="ECO:0000256" key="3">
    <source>
        <dbReference type="SAM" id="Phobius"/>
    </source>
</evidence>
<reference evidence="4 5" key="1">
    <citation type="submission" date="2016-06" db="EMBL/GenBank/DDBJ databases">
        <title>Evolution of pathogenesis and genome organization in the Tremellales.</title>
        <authorList>
            <person name="Cuomo C."/>
            <person name="Litvintseva A."/>
            <person name="Heitman J."/>
            <person name="Chen Y."/>
            <person name="Sun S."/>
            <person name="Springer D."/>
            <person name="Dromer F."/>
            <person name="Young S."/>
            <person name="Zeng Q."/>
            <person name="Chapman S."/>
            <person name="Gujja S."/>
            <person name="Saif S."/>
            <person name="Birren B."/>
        </authorList>
    </citation>
    <scope>NUCLEOTIDE SEQUENCE [LARGE SCALE GENOMIC DNA]</scope>
    <source>
        <strain evidence="4 5">CBS 6039</strain>
    </source>
</reference>
<evidence type="ECO:0000256" key="2">
    <source>
        <dbReference type="SAM" id="MobiDB-lite"/>
    </source>
</evidence>
<dbReference type="InterPro" id="IPR007577">
    <property type="entry name" value="GlycoTrfase_DXD_sugar-bd_CS"/>
</dbReference>
<dbReference type="GeneID" id="30154952"/>
<evidence type="ECO:0000313" key="4">
    <source>
        <dbReference type="EMBL" id="ODN79722.1"/>
    </source>
</evidence>